<dbReference type="PANTHER" id="PTHR30346:SF28">
    <property type="entry name" value="HTH-TYPE TRANSCRIPTIONAL REGULATOR CYNR"/>
    <property type="match status" value="1"/>
</dbReference>
<accession>A0A7W7ZSX3</accession>
<dbReference type="InterPro" id="IPR000847">
    <property type="entry name" value="LysR_HTH_N"/>
</dbReference>
<name>A0A7W7ZSX3_9BACT</name>
<dbReference type="AlphaFoldDB" id="A0A7W7ZSX3"/>
<dbReference type="GO" id="GO:0003700">
    <property type="term" value="F:DNA-binding transcription factor activity"/>
    <property type="evidence" value="ECO:0007669"/>
    <property type="project" value="InterPro"/>
</dbReference>
<gene>
    <name evidence="6" type="ORF">HDF15_003879</name>
</gene>
<keyword evidence="2" id="KW-0805">Transcription regulation</keyword>
<dbReference type="FunFam" id="1.10.10.10:FF:000001">
    <property type="entry name" value="LysR family transcriptional regulator"/>
    <property type="match status" value="1"/>
</dbReference>
<evidence type="ECO:0000256" key="2">
    <source>
        <dbReference type="ARBA" id="ARBA00023015"/>
    </source>
</evidence>
<reference evidence="6 7" key="1">
    <citation type="submission" date="2020-08" db="EMBL/GenBank/DDBJ databases">
        <title>Genomic Encyclopedia of Type Strains, Phase IV (KMG-V): Genome sequencing to study the core and pangenomes of soil and plant-associated prokaryotes.</title>
        <authorList>
            <person name="Whitman W."/>
        </authorList>
    </citation>
    <scope>NUCLEOTIDE SEQUENCE [LARGE SCALE GENOMIC DNA]</scope>
    <source>
        <strain evidence="6 7">X5P3</strain>
    </source>
</reference>
<dbReference type="Gene3D" id="3.40.190.10">
    <property type="entry name" value="Periplasmic binding protein-like II"/>
    <property type="match status" value="2"/>
</dbReference>
<dbReference type="GO" id="GO:0003677">
    <property type="term" value="F:DNA binding"/>
    <property type="evidence" value="ECO:0007669"/>
    <property type="project" value="UniProtKB-KW"/>
</dbReference>
<organism evidence="6 7">
    <name type="scientific">Granulicella mallensis</name>
    <dbReference type="NCBI Taxonomy" id="940614"/>
    <lineage>
        <taxon>Bacteria</taxon>
        <taxon>Pseudomonadati</taxon>
        <taxon>Acidobacteriota</taxon>
        <taxon>Terriglobia</taxon>
        <taxon>Terriglobales</taxon>
        <taxon>Acidobacteriaceae</taxon>
        <taxon>Granulicella</taxon>
    </lineage>
</organism>
<protein>
    <submittedName>
        <fullName evidence="6">LysR family hydrogen peroxide-inducible transcriptional activator</fullName>
    </submittedName>
</protein>
<dbReference type="SUPFAM" id="SSF46785">
    <property type="entry name" value="Winged helix' DNA-binding domain"/>
    <property type="match status" value="1"/>
</dbReference>
<proteinExistence type="inferred from homology"/>
<dbReference type="InterPro" id="IPR036390">
    <property type="entry name" value="WH_DNA-bd_sf"/>
</dbReference>
<evidence type="ECO:0000313" key="7">
    <source>
        <dbReference type="Proteomes" id="UP000584867"/>
    </source>
</evidence>
<keyword evidence="3" id="KW-0238">DNA-binding</keyword>
<evidence type="ECO:0000256" key="1">
    <source>
        <dbReference type="ARBA" id="ARBA00009437"/>
    </source>
</evidence>
<evidence type="ECO:0000259" key="5">
    <source>
        <dbReference type="PROSITE" id="PS50931"/>
    </source>
</evidence>
<keyword evidence="4" id="KW-0804">Transcription</keyword>
<comment type="similarity">
    <text evidence="1">Belongs to the LysR transcriptional regulatory family.</text>
</comment>
<dbReference type="PANTHER" id="PTHR30346">
    <property type="entry name" value="TRANSCRIPTIONAL DUAL REGULATOR HCAR-RELATED"/>
    <property type="match status" value="1"/>
</dbReference>
<dbReference type="PRINTS" id="PR00039">
    <property type="entry name" value="HTHLYSR"/>
</dbReference>
<dbReference type="Proteomes" id="UP000584867">
    <property type="component" value="Unassembled WGS sequence"/>
</dbReference>
<dbReference type="Pfam" id="PF00126">
    <property type="entry name" value="HTH_1"/>
    <property type="match status" value="1"/>
</dbReference>
<evidence type="ECO:0000256" key="3">
    <source>
        <dbReference type="ARBA" id="ARBA00023125"/>
    </source>
</evidence>
<dbReference type="InterPro" id="IPR036388">
    <property type="entry name" value="WH-like_DNA-bd_sf"/>
</dbReference>
<dbReference type="GO" id="GO:0032993">
    <property type="term" value="C:protein-DNA complex"/>
    <property type="evidence" value="ECO:0007669"/>
    <property type="project" value="TreeGrafter"/>
</dbReference>
<sequence>MELHQLRYFCSVVKNGSFTKAAEEEGIAQPSLSQQIRRLERSVGAELFERLGRSVRLTQAGSVFHPYAENILHQSKLATAQVRQLETEPRGSLRIGVIPTVLPYLVAPRLQEFTRSYPDIEITLEEDLTERLVERLQAADLDLIIVSLPMKRADLVCSELLRDPLVLVTPKGHKLVSQPLASKMDLTGEKLLLLKEGHCFREDMLMACKRGKTEMAPAFESNHFGSIFPLVAAGAGVTIAPSMAAAHAKDCSIVPLAKPQVRRIGYTRLKGGTNFKSLTVFTQWLREIAAEMSRSGR</sequence>
<feature type="domain" description="HTH lysR-type" evidence="5">
    <location>
        <begin position="1"/>
        <end position="58"/>
    </location>
</feature>
<dbReference type="InterPro" id="IPR005119">
    <property type="entry name" value="LysR_subst-bd"/>
</dbReference>
<dbReference type="SUPFAM" id="SSF53850">
    <property type="entry name" value="Periplasmic binding protein-like II"/>
    <property type="match status" value="1"/>
</dbReference>
<dbReference type="Pfam" id="PF03466">
    <property type="entry name" value="LysR_substrate"/>
    <property type="match status" value="1"/>
</dbReference>
<comment type="caution">
    <text evidence="6">The sequence shown here is derived from an EMBL/GenBank/DDBJ whole genome shotgun (WGS) entry which is preliminary data.</text>
</comment>
<dbReference type="EMBL" id="JACHIO010000017">
    <property type="protein sequence ID" value="MBB5065511.1"/>
    <property type="molecule type" value="Genomic_DNA"/>
</dbReference>
<dbReference type="Gene3D" id="1.10.10.10">
    <property type="entry name" value="Winged helix-like DNA-binding domain superfamily/Winged helix DNA-binding domain"/>
    <property type="match status" value="1"/>
</dbReference>
<evidence type="ECO:0000313" key="6">
    <source>
        <dbReference type="EMBL" id="MBB5065511.1"/>
    </source>
</evidence>
<dbReference type="PROSITE" id="PS50931">
    <property type="entry name" value="HTH_LYSR"/>
    <property type="match status" value="1"/>
</dbReference>
<dbReference type="RefSeq" id="WP_184258260.1">
    <property type="nucleotide sequence ID" value="NZ_JACHIO010000017.1"/>
</dbReference>
<evidence type="ECO:0000256" key="4">
    <source>
        <dbReference type="ARBA" id="ARBA00023163"/>
    </source>
</evidence>